<keyword evidence="6 11" id="KW-0479">Metal-binding</keyword>
<dbReference type="FunFam" id="1.10.630.10:FF:000007">
    <property type="entry name" value="Cytochrome P450 76C4"/>
    <property type="match status" value="1"/>
</dbReference>
<dbReference type="InterPro" id="IPR001128">
    <property type="entry name" value="Cyt_P450"/>
</dbReference>
<evidence type="ECO:0000256" key="2">
    <source>
        <dbReference type="ARBA" id="ARBA00005211"/>
    </source>
</evidence>
<evidence type="ECO:0000256" key="5">
    <source>
        <dbReference type="ARBA" id="ARBA00022617"/>
    </source>
</evidence>
<accession>A0A7C9DWQ2</accession>
<dbReference type="PRINTS" id="PR00385">
    <property type="entry name" value="P450"/>
</dbReference>
<dbReference type="Pfam" id="PF00067">
    <property type="entry name" value="p450"/>
    <property type="match status" value="1"/>
</dbReference>
<comment type="pathway">
    <text evidence="1">Alkaloid biosynthesis.</text>
</comment>
<feature type="chain" id="PRO_5028144406" description="Geraniol 8-hydroxylase" evidence="13">
    <location>
        <begin position="25"/>
        <end position="499"/>
    </location>
</feature>
<dbReference type="PANTHER" id="PTHR47950">
    <property type="entry name" value="CYTOCHROME P450, FAMILY 76, SUBFAMILY C, POLYPEPTIDE 5-RELATED"/>
    <property type="match status" value="1"/>
</dbReference>
<keyword evidence="7 12" id="KW-0560">Oxidoreductase</keyword>
<name>A0A7C9DWQ2_OPUST</name>
<comment type="pathway">
    <text evidence="2">Aromatic compound metabolism.</text>
</comment>
<evidence type="ECO:0000256" key="13">
    <source>
        <dbReference type="SAM" id="SignalP"/>
    </source>
</evidence>
<comment type="similarity">
    <text evidence="3 12">Belongs to the cytochrome P450 family.</text>
</comment>
<dbReference type="InterPro" id="IPR036396">
    <property type="entry name" value="Cyt_P450_sf"/>
</dbReference>
<keyword evidence="5 11" id="KW-0349">Heme</keyword>
<keyword evidence="10" id="KW-0325">Glycoprotein</keyword>
<evidence type="ECO:0000256" key="12">
    <source>
        <dbReference type="RuleBase" id="RU000461"/>
    </source>
</evidence>
<feature type="binding site" description="axial binding residue" evidence="11">
    <location>
        <position position="442"/>
    </location>
    <ligand>
        <name>heme</name>
        <dbReference type="ChEBI" id="CHEBI:30413"/>
    </ligand>
    <ligandPart>
        <name>Fe</name>
        <dbReference type="ChEBI" id="CHEBI:18248"/>
    </ligandPart>
</feature>
<evidence type="ECO:0000256" key="11">
    <source>
        <dbReference type="PIRSR" id="PIRSR602401-1"/>
    </source>
</evidence>
<evidence type="ECO:0000313" key="14">
    <source>
        <dbReference type="EMBL" id="MBA4651306.1"/>
    </source>
</evidence>
<evidence type="ECO:0000256" key="10">
    <source>
        <dbReference type="ARBA" id="ARBA00023180"/>
    </source>
</evidence>
<dbReference type="GO" id="GO:0005506">
    <property type="term" value="F:iron ion binding"/>
    <property type="evidence" value="ECO:0007669"/>
    <property type="project" value="InterPro"/>
</dbReference>
<dbReference type="PRINTS" id="PR00463">
    <property type="entry name" value="EP450I"/>
</dbReference>
<evidence type="ECO:0000256" key="8">
    <source>
        <dbReference type="ARBA" id="ARBA00023004"/>
    </source>
</evidence>
<evidence type="ECO:0000256" key="4">
    <source>
        <dbReference type="ARBA" id="ARBA00022589"/>
    </source>
</evidence>
<dbReference type="PROSITE" id="PS00086">
    <property type="entry name" value="CYTOCHROME_P450"/>
    <property type="match status" value="1"/>
</dbReference>
<reference evidence="14" key="1">
    <citation type="journal article" date="2013" name="J. Plant Res.">
        <title>Effect of fungi and light on seed germination of three Opuntia species from semiarid lands of central Mexico.</title>
        <authorList>
            <person name="Delgado-Sanchez P."/>
            <person name="Jimenez-Bremont J.F."/>
            <person name="Guerrero-Gonzalez Mde L."/>
            <person name="Flores J."/>
        </authorList>
    </citation>
    <scope>NUCLEOTIDE SEQUENCE</scope>
    <source>
        <tissue evidence="14">Cladode</tissue>
    </source>
</reference>
<keyword evidence="8 11" id="KW-0408">Iron</keyword>
<evidence type="ECO:0000256" key="1">
    <source>
        <dbReference type="ARBA" id="ARBA00004913"/>
    </source>
</evidence>
<comment type="cofactor">
    <cofactor evidence="11">
        <name>heme</name>
        <dbReference type="ChEBI" id="CHEBI:30413"/>
    </cofactor>
</comment>
<dbReference type="GO" id="GO:0004497">
    <property type="term" value="F:monooxygenase activity"/>
    <property type="evidence" value="ECO:0007669"/>
    <property type="project" value="UniProtKB-KW"/>
</dbReference>
<organism evidence="14">
    <name type="scientific">Opuntia streptacantha</name>
    <name type="common">Prickly pear cactus</name>
    <name type="synonym">Opuntia cardona</name>
    <dbReference type="NCBI Taxonomy" id="393608"/>
    <lineage>
        <taxon>Eukaryota</taxon>
        <taxon>Viridiplantae</taxon>
        <taxon>Streptophyta</taxon>
        <taxon>Embryophyta</taxon>
        <taxon>Tracheophyta</taxon>
        <taxon>Spermatophyta</taxon>
        <taxon>Magnoliopsida</taxon>
        <taxon>eudicotyledons</taxon>
        <taxon>Gunneridae</taxon>
        <taxon>Pentapetalae</taxon>
        <taxon>Caryophyllales</taxon>
        <taxon>Cactineae</taxon>
        <taxon>Cactaceae</taxon>
        <taxon>Opuntioideae</taxon>
        <taxon>Opuntia</taxon>
    </lineage>
</organism>
<evidence type="ECO:0000256" key="6">
    <source>
        <dbReference type="ARBA" id="ARBA00022723"/>
    </source>
</evidence>
<dbReference type="GO" id="GO:0020037">
    <property type="term" value="F:heme binding"/>
    <property type="evidence" value="ECO:0007669"/>
    <property type="project" value="InterPro"/>
</dbReference>
<keyword evidence="13" id="KW-0732">Signal</keyword>
<reference evidence="14" key="2">
    <citation type="submission" date="2020-07" db="EMBL/GenBank/DDBJ databases">
        <authorList>
            <person name="Vera ALvarez R."/>
            <person name="Arias-Moreno D.M."/>
            <person name="Jimenez-Jacinto V."/>
            <person name="Jimenez-Bremont J.F."/>
            <person name="Swaminathan K."/>
            <person name="Moose S.P."/>
            <person name="Guerrero-Gonzalez M.L."/>
            <person name="Marino-Ramirez L."/>
            <person name="Landsman D."/>
            <person name="Rodriguez-Kessler M."/>
            <person name="Delgado-Sanchez P."/>
        </authorList>
    </citation>
    <scope>NUCLEOTIDE SEQUENCE</scope>
    <source>
        <tissue evidence="14">Cladode</tissue>
    </source>
</reference>
<dbReference type="CDD" id="cd11073">
    <property type="entry name" value="CYP76-like"/>
    <property type="match status" value="1"/>
</dbReference>
<dbReference type="PANTHER" id="PTHR47950:SF4">
    <property type="entry name" value="GERANIOL 8-HYDROXYLASE-LIKE"/>
    <property type="match status" value="1"/>
</dbReference>
<dbReference type="EMBL" id="GISG01169385">
    <property type="protein sequence ID" value="MBA4651306.1"/>
    <property type="molecule type" value="Transcribed_RNA"/>
</dbReference>
<sequence>MDYLNFVLCLLLAWFAIYLLLPTAKKCNKANPKILPPGPSHLPILGSLFSLGTKPHVSLTELARTYGPLMTLQLGQVPTVVISSASVAKEALQKNDISLSSRKTSDAVRALNHHQSSIVWLPADAQWRNLRKICNSQVFSNSRLKTSQNLRRHKLKDLISYIQKCRESGMAVDIGQAAFTTTLNLLSNTFFSVDLGDPNSEFACEFKKLVRGVVDEIGKPNFADYFPLLRKMDPQGIRRRMSILLGKMVGLFNTMINQRLQGKRPSESMQGNDVLDALLGINQEKLEEIEQSKIPNLLLDLFIAGTDTTSSTLEWAMTELLRNPEKLKKAQAELEEIVGKGNPVEEPDISRLPYLQAIVKETFRLHPAVPLVGRKGDSDVRLFNYAVPNNAQVLVNVWAIHRDPKIWKDPNTFEPERFLGSEVDVKGRDFELIPFGAGSRICPGLPLATRMIHLMLASLIHGFDWKLEAGVSPENMDMEERFGLTLEKAQRLRAIPVRV</sequence>
<evidence type="ECO:0000256" key="9">
    <source>
        <dbReference type="ARBA" id="ARBA00023033"/>
    </source>
</evidence>
<keyword evidence="4" id="KW-0017">Alkaloid metabolism</keyword>
<dbReference type="InterPro" id="IPR002401">
    <property type="entry name" value="Cyt_P450_E_grp-I"/>
</dbReference>
<protein>
    <recommendedName>
        <fullName evidence="15">Geraniol 8-hydroxylase</fullName>
    </recommendedName>
</protein>
<dbReference type="AlphaFoldDB" id="A0A7C9DWQ2"/>
<dbReference type="Gene3D" id="1.10.630.10">
    <property type="entry name" value="Cytochrome P450"/>
    <property type="match status" value="1"/>
</dbReference>
<dbReference type="GO" id="GO:0016705">
    <property type="term" value="F:oxidoreductase activity, acting on paired donors, with incorporation or reduction of molecular oxygen"/>
    <property type="evidence" value="ECO:0007669"/>
    <property type="project" value="InterPro"/>
</dbReference>
<evidence type="ECO:0008006" key="15">
    <source>
        <dbReference type="Google" id="ProtNLM"/>
    </source>
</evidence>
<dbReference type="InterPro" id="IPR017972">
    <property type="entry name" value="Cyt_P450_CS"/>
</dbReference>
<evidence type="ECO:0000256" key="7">
    <source>
        <dbReference type="ARBA" id="ARBA00023002"/>
    </source>
</evidence>
<dbReference type="SUPFAM" id="SSF48264">
    <property type="entry name" value="Cytochrome P450"/>
    <property type="match status" value="1"/>
</dbReference>
<evidence type="ECO:0000256" key="3">
    <source>
        <dbReference type="ARBA" id="ARBA00010617"/>
    </source>
</evidence>
<proteinExistence type="inferred from homology"/>
<keyword evidence="9 12" id="KW-0503">Monooxygenase</keyword>
<feature type="signal peptide" evidence="13">
    <location>
        <begin position="1"/>
        <end position="24"/>
    </location>
</feature>
<dbReference type="GO" id="GO:0009820">
    <property type="term" value="P:alkaloid metabolic process"/>
    <property type="evidence" value="ECO:0007669"/>
    <property type="project" value="UniProtKB-KW"/>
</dbReference>